<keyword evidence="1" id="KW-0547">Nucleotide-binding</keyword>
<dbReference type="InterPro" id="IPR000330">
    <property type="entry name" value="SNF2_N"/>
</dbReference>
<evidence type="ECO:0000256" key="2">
    <source>
        <dbReference type="ARBA" id="ARBA00022801"/>
    </source>
</evidence>
<dbReference type="Proteomes" id="UP001446871">
    <property type="component" value="Unassembled WGS sequence"/>
</dbReference>
<accession>A0ABR1VKX3</accession>
<protein>
    <recommendedName>
        <fullName evidence="5">Helicase ATP-binding domain-containing protein</fullName>
    </recommendedName>
</protein>
<feature type="region of interest" description="Disordered" evidence="4">
    <location>
        <begin position="160"/>
        <end position="229"/>
    </location>
</feature>
<feature type="compositionally biased region" description="Acidic residues" evidence="4">
    <location>
        <begin position="188"/>
        <end position="221"/>
    </location>
</feature>
<dbReference type="Gene3D" id="3.40.50.300">
    <property type="entry name" value="P-loop containing nucleotide triphosphate hydrolases"/>
    <property type="match status" value="2"/>
</dbReference>
<dbReference type="SMART" id="SM00487">
    <property type="entry name" value="DEXDc"/>
    <property type="match status" value="1"/>
</dbReference>
<evidence type="ECO:0000256" key="1">
    <source>
        <dbReference type="ARBA" id="ARBA00022741"/>
    </source>
</evidence>
<gene>
    <name evidence="6" type="ORF">PG996_005238</name>
</gene>
<sequence>MPCWRVFEVWKLLEPVYAELQRLQCGAKALVLRNLHEIFETERREHHVADLEVPAGERWQRGPDTDRVVLELCSIEGLPDGIDEKIHKGKITGSFLVNNITNEDTRRILYDTLGIGDVEYVRQRVFLYEKISHLQARSAKAAKRQAEFDRSDNKRSEIDVPICSTSAFSQPTGSSEEPSRAEPQVGDNGDDGVDQRDDENFEDSAGDPAEEPKVEEEDTQDAADKDLPNYTDFTDAHNGWCEKLWVGTCELFGCDKLATNAAKVNIAGIQTSLNHYQAMGVFILLTQQAREGIAGGLLAGDMGMGKTLQMLALMVIRGHLVQIRDHIHQNRDCHLPTFKHQKPGDKCPRQDMYGGLQCPCEKDGWARRIAATTRRWPTIVFMPRDLINNWVAKIKKHIDIGPASPANDFEFKVNHDKWSGQAKDPANQRFFYEEEDLEGVDHNEKGLLPEYLGGERTCFLASASIQGRGRFPENLPAGLIVMDEAHRYLGSGSPTAPFTFLENMRKKCDGPVFLFLVSGSLQAAGPDAWFRAADHFTTTARDHDWEHYSETAFRSTEKSLLRRLHWTDKTEIREQLAPNWNEHSALRDKVVKQIIVRRDQKTTDHSGNPIVTFTAPDVAHMDTPMATQGETWSTFCRVVASSVEMELLHGRARANAKGSECYSVIARSATFPTIARLWFTRGLTTDQLMAPTVNELASKDRHAALELLEDSPFWEHRRLLRAESPKYRRLHGRIKEMLALEEPEHMIIFALYPVTCLITLLLLRETSPGSAHGKDGYSRQATLDALESREHPQVVLMTYQLGSVGFNLQEANWLTMLEEPNTHAHATQAPARVHRKGQRRETHIEAFRDEVNLAEKYLVRKNTNRDAMDQGLDWSMYETDGQQEAN</sequence>
<evidence type="ECO:0000256" key="4">
    <source>
        <dbReference type="SAM" id="MobiDB-lite"/>
    </source>
</evidence>
<proteinExistence type="predicted"/>
<dbReference type="PANTHER" id="PTHR45626">
    <property type="entry name" value="TRANSCRIPTION TERMINATION FACTOR 2-RELATED"/>
    <property type="match status" value="1"/>
</dbReference>
<evidence type="ECO:0000313" key="6">
    <source>
        <dbReference type="EMBL" id="KAK8071890.1"/>
    </source>
</evidence>
<feature type="compositionally biased region" description="Polar residues" evidence="4">
    <location>
        <begin position="163"/>
        <end position="176"/>
    </location>
</feature>
<keyword evidence="2" id="KW-0378">Hydrolase</keyword>
<comment type="caution">
    <text evidence="6">The sequence shown here is derived from an EMBL/GenBank/DDBJ whole genome shotgun (WGS) entry which is preliminary data.</text>
</comment>
<evidence type="ECO:0000259" key="5">
    <source>
        <dbReference type="SMART" id="SM00487"/>
    </source>
</evidence>
<dbReference type="SUPFAM" id="SSF52540">
    <property type="entry name" value="P-loop containing nucleoside triphosphate hydrolases"/>
    <property type="match status" value="2"/>
</dbReference>
<name>A0ABR1VKX3_9PEZI</name>
<keyword evidence="7" id="KW-1185">Reference proteome</keyword>
<keyword evidence="3" id="KW-0067">ATP-binding</keyword>
<feature type="domain" description="Helicase ATP-binding" evidence="5">
    <location>
        <begin position="269"/>
        <end position="548"/>
    </location>
</feature>
<evidence type="ECO:0000256" key="3">
    <source>
        <dbReference type="ARBA" id="ARBA00022840"/>
    </source>
</evidence>
<reference evidence="6 7" key="1">
    <citation type="submission" date="2023-01" db="EMBL/GenBank/DDBJ databases">
        <title>Analysis of 21 Apiospora genomes using comparative genomics revels a genus with tremendous synthesis potential of carbohydrate active enzymes and secondary metabolites.</title>
        <authorList>
            <person name="Sorensen T."/>
        </authorList>
    </citation>
    <scope>NUCLEOTIDE SEQUENCE [LARGE SCALE GENOMIC DNA]</scope>
    <source>
        <strain evidence="6 7">CBS 83171</strain>
    </source>
</reference>
<dbReference type="EMBL" id="JAQQWM010000003">
    <property type="protein sequence ID" value="KAK8071890.1"/>
    <property type="molecule type" value="Genomic_DNA"/>
</dbReference>
<organism evidence="6 7">
    <name type="scientific">Apiospora saccharicola</name>
    <dbReference type="NCBI Taxonomy" id="335842"/>
    <lineage>
        <taxon>Eukaryota</taxon>
        <taxon>Fungi</taxon>
        <taxon>Dikarya</taxon>
        <taxon>Ascomycota</taxon>
        <taxon>Pezizomycotina</taxon>
        <taxon>Sordariomycetes</taxon>
        <taxon>Xylariomycetidae</taxon>
        <taxon>Amphisphaeriales</taxon>
        <taxon>Apiosporaceae</taxon>
        <taxon>Apiospora</taxon>
    </lineage>
</organism>
<dbReference type="Pfam" id="PF00176">
    <property type="entry name" value="SNF2-rel_dom"/>
    <property type="match status" value="1"/>
</dbReference>
<evidence type="ECO:0000313" key="7">
    <source>
        <dbReference type="Proteomes" id="UP001446871"/>
    </source>
</evidence>
<dbReference type="InterPro" id="IPR050628">
    <property type="entry name" value="SNF2_RAD54_helicase_TF"/>
</dbReference>
<dbReference type="InterPro" id="IPR027417">
    <property type="entry name" value="P-loop_NTPase"/>
</dbReference>
<dbReference type="InterPro" id="IPR014001">
    <property type="entry name" value="Helicase_ATP-bd"/>
</dbReference>